<comment type="caution">
    <text evidence="2">The sequence shown here is derived from an EMBL/GenBank/DDBJ whole genome shotgun (WGS) entry which is preliminary data.</text>
</comment>
<organism evidence="2 3">
    <name type="scientific">Trichostrongylus colubriformis</name>
    <name type="common">Black scour worm</name>
    <dbReference type="NCBI Taxonomy" id="6319"/>
    <lineage>
        <taxon>Eukaryota</taxon>
        <taxon>Metazoa</taxon>
        <taxon>Ecdysozoa</taxon>
        <taxon>Nematoda</taxon>
        <taxon>Chromadorea</taxon>
        <taxon>Rhabditida</taxon>
        <taxon>Rhabditina</taxon>
        <taxon>Rhabditomorpha</taxon>
        <taxon>Strongyloidea</taxon>
        <taxon>Trichostrongylidae</taxon>
        <taxon>Trichostrongylus</taxon>
    </lineage>
</organism>
<name>A0AAN8FAK7_TRICO</name>
<evidence type="ECO:0000256" key="1">
    <source>
        <dbReference type="SAM" id="SignalP"/>
    </source>
</evidence>
<evidence type="ECO:0000313" key="2">
    <source>
        <dbReference type="EMBL" id="KAK5976020.1"/>
    </source>
</evidence>
<dbReference type="Proteomes" id="UP001331761">
    <property type="component" value="Unassembled WGS sequence"/>
</dbReference>
<dbReference type="AlphaFoldDB" id="A0AAN8FAK7"/>
<gene>
    <name evidence="2" type="ORF">GCK32_007333</name>
</gene>
<protein>
    <recommendedName>
        <fullName evidence="4">SCP domain-containing protein</fullName>
    </recommendedName>
</protein>
<feature type="signal peptide" evidence="1">
    <location>
        <begin position="1"/>
        <end position="15"/>
    </location>
</feature>
<sequence length="138" mass="16163">MLFVLALLLATTSYALDFVIDSKNRGILTSEVRVAFKDLNWHYNPKIKWNETLATTDALMEASTRWSSEQPLVIYRKRKFSFEDRYPMEVMVHKTLKDLFKKYGMWLRYLPKGTQYGCNGVYNVRGPEMTAVCVYAEK</sequence>
<evidence type="ECO:0000313" key="3">
    <source>
        <dbReference type="Proteomes" id="UP001331761"/>
    </source>
</evidence>
<accession>A0AAN8FAK7</accession>
<evidence type="ECO:0008006" key="4">
    <source>
        <dbReference type="Google" id="ProtNLM"/>
    </source>
</evidence>
<reference evidence="2 3" key="1">
    <citation type="submission" date="2019-10" db="EMBL/GenBank/DDBJ databases">
        <title>Assembly and Annotation for the nematode Trichostrongylus colubriformis.</title>
        <authorList>
            <person name="Martin J."/>
        </authorList>
    </citation>
    <scope>NUCLEOTIDE SEQUENCE [LARGE SCALE GENOMIC DNA]</scope>
    <source>
        <strain evidence="2">G859</strain>
        <tissue evidence="2">Whole worm</tissue>
    </source>
</reference>
<keyword evidence="1" id="KW-0732">Signal</keyword>
<keyword evidence="3" id="KW-1185">Reference proteome</keyword>
<feature type="chain" id="PRO_5042993711" description="SCP domain-containing protein" evidence="1">
    <location>
        <begin position="16"/>
        <end position="138"/>
    </location>
</feature>
<dbReference type="EMBL" id="WIXE01012322">
    <property type="protein sequence ID" value="KAK5976020.1"/>
    <property type="molecule type" value="Genomic_DNA"/>
</dbReference>
<proteinExistence type="predicted"/>